<dbReference type="PANTHER" id="PTHR21716">
    <property type="entry name" value="TRANSMEMBRANE PROTEIN"/>
    <property type="match status" value="1"/>
</dbReference>
<dbReference type="GO" id="GO:0055085">
    <property type="term" value="P:transmembrane transport"/>
    <property type="evidence" value="ECO:0007669"/>
    <property type="project" value="TreeGrafter"/>
</dbReference>
<name>A0A931F7H3_9FIRM</name>
<feature type="transmembrane region" description="Helical" evidence="6">
    <location>
        <begin position="151"/>
        <end position="175"/>
    </location>
</feature>
<evidence type="ECO:0000256" key="3">
    <source>
        <dbReference type="ARBA" id="ARBA00022692"/>
    </source>
</evidence>
<evidence type="ECO:0000256" key="1">
    <source>
        <dbReference type="ARBA" id="ARBA00004141"/>
    </source>
</evidence>
<evidence type="ECO:0000256" key="5">
    <source>
        <dbReference type="ARBA" id="ARBA00023136"/>
    </source>
</evidence>
<dbReference type="Proteomes" id="UP000621436">
    <property type="component" value="Unassembled WGS sequence"/>
</dbReference>
<feature type="transmembrane region" description="Helical" evidence="6">
    <location>
        <begin position="212"/>
        <end position="234"/>
    </location>
</feature>
<feature type="transmembrane region" description="Helical" evidence="6">
    <location>
        <begin position="310"/>
        <end position="336"/>
    </location>
</feature>
<evidence type="ECO:0000256" key="6">
    <source>
        <dbReference type="SAM" id="Phobius"/>
    </source>
</evidence>
<keyword evidence="3 6" id="KW-0812">Transmembrane</keyword>
<organism evidence="7 8">
    <name type="scientific">Halonatronomonas betaini</name>
    <dbReference type="NCBI Taxonomy" id="2778430"/>
    <lineage>
        <taxon>Bacteria</taxon>
        <taxon>Bacillati</taxon>
        <taxon>Bacillota</taxon>
        <taxon>Clostridia</taxon>
        <taxon>Halanaerobiales</taxon>
        <taxon>Halarsenatibacteraceae</taxon>
        <taxon>Halonatronomonas</taxon>
    </lineage>
</organism>
<dbReference type="AlphaFoldDB" id="A0A931F7H3"/>
<comment type="similarity">
    <text evidence="2">Belongs to the autoinducer-2 exporter (AI-2E) (TC 2.A.86) family.</text>
</comment>
<comment type="caution">
    <text evidence="7">The sequence shown here is derived from an EMBL/GenBank/DDBJ whole genome shotgun (WGS) entry which is preliminary data.</text>
</comment>
<dbReference type="PANTHER" id="PTHR21716:SF68">
    <property type="entry name" value="TRANSPORT PROTEIN YTVI-RELATED"/>
    <property type="match status" value="1"/>
</dbReference>
<keyword evidence="4 6" id="KW-1133">Transmembrane helix</keyword>
<proteinExistence type="inferred from homology"/>
<evidence type="ECO:0000256" key="2">
    <source>
        <dbReference type="ARBA" id="ARBA00009773"/>
    </source>
</evidence>
<protein>
    <submittedName>
        <fullName evidence="7">Sporulation integral membrane protein YtvI</fullName>
    </submittedName>
</protein>
<gene>
    <name evidence="7" type="primary">ytvI</name>
    <name evidence="7" type="ORF">I0Q91_06290</name>
</gene>
<feature type="transmembrane region" description="Helical" evidence="6">
    <location>
        <begin position="62"/>
        <end position="85"/>
    </location>
</feature>
<dbReference type="NCBIfam" id="TIGR02872">
    <property type="entry name" value="spore_ytvI"/>
    <property type="match status" value="1"/>
</dbReference>
<dbReference type="Pfam" id="PF01594">
    <property type="entry name" value="AI-2E_transport"/>
    <property type="match status" value="1"/>
</dbReference>
<evidence type="ECO:0000256" key="4">
    <source>
        <dbReference type="ARBA" id="ARBA00022989"/>
    </source>
</evidence>
<feature type="transmembrane region" description="Helical" evidence="6">
    <location>
        <begin position="240"/>
        <end position="262"/>
    </location>
</feature>
<dbReference type="GO" id="GO:0016020">
    <property type="term" value="C:membrane"/>
    <property type="evidence" value="ECO:0007669"/>
    <property type="project" value="UniProtKB-SubCell"/>
</dbReference>
<sequence length="351" mass="38990">MKRRLQELGLTVFLAFISLFLLRYAFTIFAPFIIALVVASLLEPLVRYLAKKAPFGRTLSVVIVLLVVLTIIVFILIIGVSRIYFELNRIIQTLPDYNTLAEQFEVIDAGGWQDYLEAWNVSPAIISGIEENLQAIFDTIRTSMLQLANMALNAVSGFPVALMTIFFSFVATFFISRDKEKIRESILKLFPDEWQEKVNIVMRELSTSAIGYIRAQLILISITGFIVFVALTILGNDYALTIGLLSSVLDIIPIIGPSIIIYPWLVINILVGDIGFAVGLFITHMVTVAARETLEGKIIGDHLGLHPLATMVALFAGFRILGVIGFIIGPAVLVIIKSLARTNLLPYWEVN</sequence>
<reference evidence="7" key="1">
    <citation type="submission" date="2020-11" db="EMBL/GenBank/DDBJ databases">
        <title>Halonatronomonas betainensis gen. nov., sp. nov. a novel haloalkaliphilic representative of the family Halanaerobiacae capable of betaine degradation.</title>
        <authorList>
            <person name="Boltyanskaya Y."/>
            <person name="Kevbrin V."/>
            <person name="Detkova E."/>
            <person name="Grouzdev D.S."/>
            <person name="Koziaeva V."/>
            <person name="Zhilina T."/>
        </authorList>
    </citation>
    <scope>NUCLEOTIDE SEQUENCE</scope>
    <source>
        <strain evidence="7">Z-7014</strain>
    </source>
</reference>
<dbReference type="EMBL" id="JADPIE010000003">
    <property type="protein sequence ID" value="MBF8436676.1"/>
    <property type="molecule type" value="Genomic_DNA"/>
</dbReference>
<evidence type="ECO:0000313" key="7">
    <source>
        <dbReference type="EMBL" id="MBF8436676.1"/>
    </source>
</evidence>
<evidence type="ECO:0000313" key="8">
    <source>
        <dbReference type="Proteomes" id="UP000621436"/>
    </source>
</evidence>
<keyword evidence="8" id="KW-1185">Reference proteome</keyword>
<feature type="transmembrane region" description="Helical" evidence="6">
    <location>
        <begin position="269"/>
        <end position="290"/>
    </location>
</feature>
<dbReference type="InterPro" id="IPR014227">
    <property type="entry name" value="YtvI-like"/>
</dbReference>
<keyword evidence="5 6" id="KW-0472">Membrane</keyword>
<dbReference type="RefSeq" id="WP_270453586.1">
    <property type="nucleotide sequence ID" value="NZ_JADPIE010000003.1"/>
</dbReference>
<dbReference type="InterPro" id="IPR002549">
    <property type="entry name" value="AI-2E-like"/>
</dbReference>
<accession>A0A931F7H3</accession>
<comment type="subcellular location">
    <subcellularLocation>
        <location evidence="1">Membrane</location>
        <topology evidence="1">Multi-pass membrane protein</topology>
    </subcellularLocation>
</comment>